<protein>
    <recommendedName>
        <fullName evidence="4">PRA1 family protein</fullName>
    </recommendedName>
</protein>
<reference evidence="2 3" key="1">
    <citation type="journal article" date="2024" name="Science">
        <title>Giant polyketide synthase enzymes in the biosynthesis of giant marine polyether toxins.</title>
        <authorList>
            <person name="Fallon T.R."/>
            <person name="Shende V.V."/>
            <person name="Wierzbicki I.H."/>
            <person name="Pendleton A.L."/>
            <person name="Watervoot N.F."/>
            <person name="Auber R.P."/>
            <person name="Gonzalez D.J."/>
            <person name="Wisecaver J.H."/>
            <person name="Moore B.S."/>
        </authorList>
    </citation>
    <scope>NUCLEOTIDE SEQUENCE [LARGE SCALE GENOMIC DNA]</scope>
    <source>
        <strain evidence="2 3">12B1</strain>
    </source>
</reference>
<feature type="transmembrane region" description="Helical" evidence="1">
    <location>
        <begin position="19"/>
        <end position="36"/>
    </location>
</feature>
<dbReference type="EMBL" id="JBGBPQ010000021">
    <property type="protein sequence ID" value="KAL1503432.1"/>
    <property type="molecule type" value="Genomic_DNA"/>
</dbReference>
<organism evidence="2 3">
    <name type="scientific">Prymnesium parvum</name>
    <name type="common">Toxic golden alga</name>
    <dbReference type="NCBI Taxonomy" id="97485"/>
    <lineage>
        <taxon>Eukaryota</taxon>
        <taxon>Haptista</taxon>
        <taxon>Haptophyta</taxon>
        <taxon>Prymnesiophyceae</taxon>
        <taxon>Prymnesiales</taxon>
        <taxon>Prymnesiaceae</taxon>
        <taxon>Prymnesium</taxon>
    </lineage>
</organism>
<dbReference type="AlphaFoldDB" id="A0AB34IPQ0"/>
<evidence type="ECO:0000256" key="1">
    <source>
        <dbReference type="SAM" id="Phobius"/>
    </source>
</evidence>
<keyword evidence="1" id="KW-0812">Transmembrane</keyword>
<keyword evidence="3" id="KW-1185">Reference proteome</keyword>
<evidence type="ECO:0000313" key="3">
    <source>
        <dbReference type="Proteomes" id="UP001515480"/>
    </source>
</evidence>
<keyword evidence="1" id="KW-1133">Transmembrane helix</keyword>
<dbReference type="Proteomes" id="UP001515480">
    <property type="component" value="Unassembled WGS sequence"/>
</dbReference>
<name>A0AB34IPQ0_PRYPA</name>
<proteinExistence type="predicted"/>
<comment type="caution">
    <text evidence="2">The sequence shown here is derived from an EMBL/GenBank/DDBJ whole genome shotgun (WGS) entry which is preliminary data.</text>
</comment>
<keyword evidence="1" id="KW-0472">Membrane</keyword>
<evidence type="ECO:0008006" key="4">
    <source>
        <dbReference type="Google" id="ProtNLM"/>
    </source>
</evidence>
<accession>A0AB34IPQ0</accession>
<evidence type="ECO:0000313" key="2">
    <source>
        <dbReference type="EMBL" id="KAL1503432.1"/>
    </source>
</evidence>
<gene>
    <name evidence="2" type="ORF">AB1Y20_011920</name>
</gene>
<sequence length="196" mass="20661">MSRLIAACRARGLYEPRPLAGVAYGLAVVAAIGASLALSPRAPLLCGVLLGVAWAHCGFLQHMGGHRAWGAHSLLLSTSSFSSFSSYSSLSTSHFSLYSSLSTSFFSSFSSYSSLSAFSSPPSSLSPFRLPPPLPPPPYPFPSPPPLRLTIISSPSFSPFPLPRPPPSRRLHFPSFSSSLSRSTSSSSALCVVLLS</sequence>